<dbReference type="KEGG" id="dpp:DICPUDRAFT_149951"/>
<dbReference type="Proteomes" id="UP000001064">
    <property type="component" value="Unassembled WGS sequence"/>
</dbReference>
<feature type="signal peptide" evidence="1">
    <location>
        <begin position="1"/>
        <end position="22"/>
    </location>
</feature>
<feature type="chain" id="PRO_5003261653" evidence="1">
    <location>
        <begin position="23"/>
        <end position="53"/>
    </location>
</feature>
<name>F0ZF31_DICPU</name>
<dbReference type="EMBL" id="GL870999">
    <property type="protein sequence ID" value="EGC37464.1"/>
    <property type="molecule type" value="Genomic_DNA"/>
</dbReference>
<sequence length="53" mass="5957">MSKQLFLIILIIIFFAGSLTFAMEDNIEESPIQECLKCIRSGGDCFRVCLGNQ</sequence>
<evidence type="ECO:0000313" key="3">
    <source>
        <dbReference type="Proteomes" id="UP000001064"/>
    </source>
</evidence>
<dbReference type="InParanoid" id="F0ZF31"/>
<protein>
    <submittedName>
        <fullName evidence="2">Uncharacterized protein</fullName>
    </submittedName>
</protein>
<evidence type="ECO:0000313" key="2">
    <source>
        <dbReference type="EMBL" id="EGC37464.1"/>
    </source>
</evidence>
<keyword evidence="1" id="KW-0732">Signal</keyword>
<reference evidence="3" key="1">
    <citation type="journal article" date="2011" name="Genome Biol.">
        <title>Comparative genomics of the social amoebae Dictyostelium discoideum and Dictyostelium purpureum.</title>
        <authorList>
            <consortium name="US DOE Joint Genome Institute (JGI-PGF)"/>
            <person name="Sucgang R."/>
            <person name="Kuo A."/>
            <person name="Tian X."/>
            <person name="Salerno W."/>
            <person name="Parikh A."/>
            <person name="Feasley C.L."/>
            <person name="Dalin E."/>
            <person name="Tu H."/>
            <person name="Huang E."/>
            <person name="Barry K."/>
            <person name="Lindquist E."/>
            <person name="Shapiro H."/>
            <person name="Bruce D."/>
            <person name="Schmutz J."/>
            <person name="Salamov A."/>
            <person name="Fey P."/>
            <person name="Gaudet P."/>
            <person name="Anjard C."/>
            <person name="Babu M.M."/>
            <person name="Basu S."/>
            <person name="Bushmanova Y."/>
            <person name="van der Wel H."/>
            <person name="Katoh-Kurasawa M."/>
            <person name="Dinh C."/>
            <person name="Coutinho P.M."/>
            <person name="Saito T."/>
            <person name="Elias M."/>
            <person name="Schaap P."/>
            <person name="Kay R.R."/>
            <person name="Henrissat B."/>
            <person name="Eichinger L."/>
            <person name="Rivero F."/>
            <person name="Putnam N.H."/>
            <person name="West C.M."/>
            <person name="Loomis W.F."/>
            <person name="Chisholm R.L."/>
            <person name="Shaulsky G."/>
            <person name="Strassmann J.E."/>
            <person name="Queller D.C."/>
            <person name="Kuspa A."/>
            <person name="Grigoriev I.V."/>
        </authorList>
    </citation>
    <scope>NUCLEOTIDE SEQUENCE [LARGE SCALE GENOMIC DNA]</scope>
    <source>
        <strain evidence="3">QSDP1</strain>
    </source>
</reference>
<evidence type="ECO:0000256" key="1">
    <source>
        <dbReference type="SAM" id="SignalP"/>
    </source>
</evidence>
<dbReference type="AlphaFoldDB" id="F0ZF31"/>
<dbReference type="GeneID" id="10499811"/>
<organism evidence="2 3">
    <name type="scientific">Dictyostelium purpureum</name>
    <name type="common">Slime mold</name>
    <dbReference type="NCBI Taxonomy" id="5786"/>
    <lineage>
        <taxon>Eukaryota</taxon>
        <taxon>Amoebozoa</taxon>
        <taxon>Evosea</taxon>
        <taxon>Eumycetozoa</taxon>
        <taxon>Dictyostelia</taxon>
        <taxon>Dictyosteliales</taxon>
        <taxon>Dictyosteliaceae</taxon>
        <taxon>Dictyostelium</taxon>
    </lineage>
</organism>
<dbReference type="RefSeq" id="XP_003286028.1">
    <property type="nucleotide sequence ID" value="XM_003285980.1"/>
</dbReference>
<dbReference type="VEuPathDB" id="AmoebaDB:DICPUDRAFT_149951"/>
<accession>F0ZF31</accession>
<proteinExistence type="predicted"/>
<gene>
    <name evidence="2" type="ORF">DICPUDRAFT_149951</name>
</gene>
<keyword evidence="3" id="KW-1185">Reference proteome</keyword>